<dbReference type="InterPro" id="IPR003018">
    <property type="entry name" value="GAF"/>
</dbReference>
<protein>
    <recommendedName>
        <fullName evidence="2">histidine kinase</fullName>
        <ecNumber evidence="2">2.7.13.3</ecNumber>
    </recommendedName>
</protein>
<organism evidence="14">
    <name type="scientific">Magnetococcus massalia (strain MO-1)</name>
    <dbReference type="NCBI Taxonomy" id="451514"/>
    <lineage>
        <taxon>Bacteria</taxon>
        <taxon>Pseudomonadati</taxon>
        <taxon>Pseudomonadota</taxon>
        <taxon>Magnetococcia</taxon>
        <taxon>Magnetococcales</taxon>
        <taxon>Magnetococcaceae</taxon>
        <taxon>Magnetococcus</taxon>
    </lineage>
</organism>
<dbReference type="GO" id="GO:0000155">
    <property type="term" value="F:phosphorelay sensor kinase activity"/>
    <property type="evidence" value="ECO:0007669"/>
    <property type="project" value="InterPro"/>
</dbReference>
<dbReference type="InterPro" id="IPR001789">
    <property type="entry name" value="Sig_transdc_resp-reg_receiver"/>
</dbReference>
<evidence type="ECO:0000259" key="12">
    <source>
        <dbReference type="PROSITE" id="PS50110"/>
    </source>
</evidence>
<keyword evidence="3 9" id="KW-0597">Phosphoprotein</keyword>
<evidence type="ECO:0000256" key="8">
    <source>
        <dbReference type="ARBA" id="ARBA00023012"/>
    </source>
</evidence>
<keyword evidence="6 14" id="KW-0418">Kinase</keyword>
<dbReference type="EC" id="2.7.13.3" evidence="2"/>
<keyword evidence="8" id="KW-0902">Two-component regulatory system</keyword>
<dbReference type="SUPFAM" id="SSF55785">
    <property type="entry name" value="PYP-like sensor domain (PAS domain)"/>
    <property type="match status" value="1"/>
</dbReference>
<dbReference type="PROSITE" id="PS50112">
    <property type="entry name" value="PAS"/>
    <property type="match status" value="1"/>
</dbReference>
<dbReference type="InterPro" id="IPR005467">
    <property type="entry name" value="His_kinase_dom"/>
</dbReference>
<dbReference type="Gene3D" id="3.30.450.40">
    <property type="match status" value="1"/>
</dbReference>
<dbReference type="SMART" id="SM00448">
    <property type="entry name" value="REC"/>
    <property type="match status" value="1"/>
</dbReference>
<dbReference type="AlphaFoldDB" id="A0A1S7LGE4"/>
<keyword evidence="10" id="KW-0812">Transmembrane</keyword>
<comment type="catalytic activity">
    <reaction evidence="1">
        <text>ATP + protein L-histidine = ADP + protein N-phospho-L-histidine.</text>
        <dbReference type="EC" id="2.7.13.3"/>
    </reaction>
</comment>
<dbReference type="Pfam" id="PF00989">
    <property type="entry name" value="PAS"/>
    <property type="match status" value="1"/>
</dbReference>
<dbReference type="InterPro" id="IPR003661">
    <property type="entry name" value="HisK_dim/P_dom"/>
</dbReference>
<dbReference type="InterPro" id="IPR035965">
    <property type="entry name" value="PAS-like_dom_sf"/>
</dbReference>
<dbReference type="CDD" id="cd00156">
    <property type="entry name" value="REC"/>
    <property type="match status" value="1"/>
</dbReference>
<proteinExistence type="predicted"/>
<dbReference type="SUPFAM" id="SSF55874">
    <property type="entry name" value="ATPase domain of HSP90 chaperone/DNA topoisomerase II/histidine kinase"/>
    <property type="match status" value="1"/>
</dbReference>
<feature type="modified residue" description="4-aspartylphosphate" evidence="9">
    <location>
        <position position="743"/>
    </location>
</feature>
<keyword evidence="10" id="KW-0472">Membrane</keyword>
<dbReference type="PANTHER" id="PTHR43065">
    <property type="entry name" value="SENSOR HISTIDINE KINASE"/>
    <property type="match status" value="1"/>
</dbReference>
<sequence>MNATLDLTLEIVRTLLLFAVWLVLLRSGQRYHRQDRGWRLILIGFFLLFASSLLDVTDDFESLSHWVVFGPTDLQQVLEKVVGVVGGTLCITVGLLKWLPTIRERDHAITEYEQLHGQLEQNLQATTRANRTLRAANHVLLKDQDEVALISGFCQVAVEQEGYRMAWVGYLEQGESKRIFPVASAGYEEGYLEAITVTWDETALGRGAVGTAIRTRKPVVMHDLSNHPDFQPWKEEAVKRNYQALIGLPLVLGDKCYGGLAIYSADPRAFVQQEAELLEELADKLSYGIHAKRTAETLEKHHTLKRKLLLSNEKRLHTIVQNMPVLMQAFDEDGHLIAWNRACEEVTGYRAEEIIGGDPCTLLYPDRDYCGWVQRILQENRGDYHSLEFELTAKDGSRHMVTWSDISQRVPIPGWSHWAVGIDVTDRVEVEKQLHQMQKMEAIGTLAGGIAHDFNNILTVILGFTELALDQQSDPRTHKNLQEVYQAGMRGRELVAQLLAFSRRHEDTQMQTIDVASVVDDAVRLLKATLPSTIRFERMLNLQSQSVQAIPSQLQQVIINLVTNAGHAVAGQESPWVQLEVKAIIVEDEAALELELRPGRYLSIEVRDNGTGIHEEHLERLFDPFFTTKPQGQGTGLGLSVVHGIVHSLEGAIQVHSQLEEGSRFSVYLPLYDAVAPKQEAGELVEGHHQGRLLLVDDDPMVLEMGRQMLEELGYQVESVQSAQDALARVKESPDTLDVVITDQTMPCMDGVTLMQQMHALRSDLPILLSSGYSQDVDENSAVEMGFEGYLQKPYSMATLSRLLDSIMEEA</sequence>
<feature type="transmembrane region" description="Helical" evidence="10">
    <location>
        <begin position="6"/>
        <end position="25"/>
    </location>
</feature>
<dbReference type="InterPro" id="IPR000014">
    <property type="entry name" value="PAS"/>
</dbReference>
<dbReference type="InterPro" id="IPR013767">
    <property type="entry name" value="PAS_fold"/>
</dbReference>
<dbReference type="CDD" id="cd00082">
    <property type="entry name" value="HisKA"/>
    <property type="match status" value="1"/>
</dbReference>
<dbReference type="Pfam" id="PF02518">
    <property type="entry name" value="HATPase_c"/>
    <property type="match status" value="1"/>
</dbReference>
<dbReference type="Pfam" id="PF00072">
    <property type="entry name" value="Response_reg"/>
    <property type="match status" value="1"/>
</dbReference>
<dbReference type="PANTHER" id="PTHR43065:SF46">
    <property type="entry name" value="C4-DICARBOXYLATE TRANSPORT SENSOR PROTEIN DCTB"/>
    <property type="match status" value="1"/>
</dbReference>
<evidence type="ECO:0000259" key="11">
    <source>
        <dbReference type="PROSITE" id="PS50109"/>
    </source>
</evidence>
<dbReference type="InterPro" id="IPR011006">
    <property type="entry name" value="CheY-like_superfamily"/>
</dbReference>
<dbReference type="SMART" id="SM00387">
    <property type="entry name" value="HATPase_c"/>
    <property type="match status" value="1"/>
</dbReference>
<dbReference type="PROSITE" id="PS50110">
    <property type="entry name" value="RESPONSE_REGULATORY"/>
    <property type="match status" value="1"/>
</dbReference>
<accession>A0A1S7LGE4</accession>
<dbReference type="CDD" id="cd00130">
    <property type="entry name" value="PAS"/>
    <property type="match status" value="1"/>
</dbReference>
<keyword evidence="10" id="KW-1133">Transmembrane helix</keyword>
<reference evidence="14" key="1">
    <citation type="submission" date="2015-04" db="EMBL/GenBank/DDBJ databases">
        <authorList>
            <person name="Syromyatnikov M.Y."/>
            <person name="Popov V.N."/>
        </authorList>
    </citation>
    <scope>NUCLEOTIDE SEQUENCE</scope>
    <source>
        <strain evidence="14">MO-1</strain>
    </source>
</reference>
<dbReference type="GO" id="GO:0006355">
    <property type="term" value="P:regulation of DNA-templated transcription"/>
    <property type="evidence" value="ECO:0007669"/>
    <property type="project" value="InterPro"/>
</dbReference>
<evidence type="ECO:0000256" key="2">
    <source>
        <dbReference type="ARBA" id="ARBA00012438"/>
    </source>
</evidence>
<dbReference type="GO" id="GO:0005524">
    <property type="term" value="F:ATP binding"/>
    <property type="evidence" value="ECO:0007669"/>
    <property type="project" value="UniProtKB-KW"/>
</dbReference>
<dbReference type="SMART" id="SM00065">
    <property type="entry name" value="GAF"/>
    <property type="match status" value="1"/>
</dbReference>
<evidence type="ECO:0000313" key="14">
    <source>
        <dbReference type="EMBL" id="CRH05164.1"/>
    </source>
</evidence>
<dbReference type="SUPFAM" id="SSF55781">
    <property type="entry name" value="GAF domain-like"/>
    <property type="match status" value="1"/>
</dbReference>
<evidence type="ECO:0000256" key="9">
    <source>
        <dbReference type="PROSITE-ProRule" id="PRU00169"/>
    </source>
</evidence>
<dbReference type="NCBIfam" id="TIGR00229">
    <property type="entry name" value="sensory_box"/>
    <property type="match status" value="1"/>
</dbReference>
<dbReference type="PRINTS" id="PR00344">
    <property type="entry name" value="BCTRLSENSOR"/>
</dbReference>
<dbReference type="InterPro" id="IPR004358">
    <property type="entry name" value="Sig_transdc_His_kin-like_C"/>
</dbReference>
<dbReference type="InterPro" id="IPR029016">
    <property type="entry name" value="GAF-like_dom_sf"/>
</dbReference>
<dbReference type="Pfam" id="PF00512">
    <property type="entry name" value="HisKA"/>
    <property type="match status" value="1"/>
</dbReference>
<dbReference type="InterPro" id="IPR003594">
    <property type="entry name" value="HATPase_dom"/>
</dbReference>
<evidence type="ECO:0000256" key="10">
    <source>
        <dbReference type="SAM" id="Phobius"/>
    </source>
</evidence>
<dbReference type="InterPro" id="IPR036097">
    <property type="entry name" value="HisK_dim/P_sf"/>
</dbReference>
<evidence type="ECO:0000256" key="3">
    <source>
        <dbReference type="ARBA" id="ARBA00022553"/>
    </source>
</evidence>
<feature type="domain" description="Histidine kinase" evidence="11">
    <location>
        <begin position="449"/>
        <end position="673"/>
    </location>
</feature>
<evidence type="ECO:0000256" key="4">
    <source>
        <dbReference type="ARBA" id="ARBA00022679"/>
    </source>
</evidence>
<dbReference type="SUPFAM" id="SSF47384">
    <property type="entry name" value="Homodimeric domain of signal transducing histidine kinase"/>
    <property type="match status" value="1"/>
</dbReference>
<evidence type="ECO:0000256" key="5">
    <source>
        <dbReference type="ARBA" id="ARBA00022741"/>
    </source>
</evidence>
<dbReference type="Gene3D" id="3.30.565.10">
    <property type="entry name" value="Histidine kinase-like ATPase, C-terminal domain"/>
    <property type="match status" value="1"/>
</dbReference>
<dbReference type="SUPFAM" id="SSF52172">
    <property type="entry name" value="CheY-like"/>
    <property type="match status" value="1"/>
</dbReference>
<keyword evidence="4 14" id="KW-0808">Transferase</keyword>
<dbReference type="Gene3D" id="3.40.50.2300">
    <property type="match status" value="1"/>
</dbReference>
<evidence type="ECO:0000256" key="7">
    <source>
        <dbReference type="ARBA" id="ARBA00022840"/>
    </source>
</evidence>
<keyword evidence="7" id="KW-0067">ATP-binding</keyword>
<feature type="domain" description="Response regulatory" evidence="12">
    <location>
        <begin position="692"/>
        <end position="808"/>
    </location>
</feature>
<evidence type="ECO:0000259" key="13">
    <source>
        <dbReference type="PROSITE" id="PS50112"/>
    </source>
</evidence>
<name>A0A1S7LGE4_MAGMO</name>
<dbReference type="Pfam" id="PF13185">
    <property type="entry name" value="GAF_2"/>
    <property type="match status" value="1"/>
</dbReference>
<feature type="transmembrane region" description="Helical" evidence="10">
    <location>
        <begin position="37"/>
        <end position="54"/>
    </location>
</feature>
<feature type="domain" description="PAS" evidence="13">
    <location>
        <begin position="312"/>
        <end position="366"/>
    </location>
</feature>
<dbReference type="Gene3D" id="1.10.287.130">
    <property type="match status" value="1"/>
</dbReference>
<evidence type="ECO:0000256" key="6">
    <source>
        <dbReference type="ARBA" id="ARBA00022777"/>
    </source>
</evidence>
<dbReference type="InterPro" id="IPR036890">
    <property type="entry name" value="HATPase_C_sf"/>
</dbReference>
<dbReference type="PROSITE" id="PS50109">
    <property type="entry name" value="HIS_KIN"/>
    <property type="match status" value="1"/>
</dbReference>
<dbReference type="Gene3D" id="3.30.450.20">
    <property type="entry name" value="PAS domain"/>
    <property type="match status" value="1"/>
</dbReference>
<keyword evidence="5" id="KW-0547">Nucleotide-binding</keyword>
<dbReference type="EMBL" id="LO017727">
    <property type="protein sequence ID" value="CRH05164.1"/>
    <property type="molecule type" value="Genomic_DNA"/>
</dbReference>
<evidence type="ECO:0000256" key="1">
    <source>
        <dbReference type="ARBA" id="ARBA00000085"/>
    </source>
</evidence>
<gene>
    <name evidence="14" type="ORF">MAGMO_0966</name>
</gene>
<dbReference type="SMART" id="SM00388">
    <property type="entry name" value="HisKA"/>
    <property type="match status" value="1"/>
</dbReference>
<dbReference type="SMART" id="SM00091">
    <property type="entry name" value="PAS"/>
    <property type="match status" value="1"/>
</dbReference>